<dbReference type="EMBL" id="CM018047">
    <property type="protein sequence ID" value="KAA8523737.1"/>
    <property type="molecule type" value="Genomic_DNA"/>
</dbReference>
<dbReference type="AlphaFoldDB" id="A0A5J5A335"/>
<organism evidence="2 3">
    <name type="scientific">Nyssa sinensis</name>
    <dbReference type="NCBI Taxonomy" id="561372"/>
    <lineage>
        <taxon>Eukaryota</taxon>
        <taxon>Viridiplantae</taxon>
        <taxon>Streptophyta</taxon>
        <taxon>Embryophyta</taxon>
        <taxon>Tracheophyta</taxon>
        <taxon>Spermatophyta</taxon>
        <taxon>Magnoliopsida</taxon>
        <taxon>eudicotyledons</taxon>
        <taxon>Gunneridae</taxon>
        <taxon>Pentapetalae</taxon>
        <taxon>asterids</taxon>
        <taxon>Cornales</taxon>
        <taxon>Nyssaceae</taxon>
        <taxon>Nyssa</taxon>
    </lineage>
</organism>
<evidence type="ECO:0000313" key="2">
    <source>
        <dbReference type="EMBL" id="KAA8523737.1"/>
    </source>
</evidence>
<proteinExistence type="predicted"/>
<keyword evidence="1" id="KW-1133">Transmembrane helix</keyword>
<sequence length="164" mass="18675">MQLHISPSLRHVTVFPAKGVKEFIKVKVGSRRLSYRMVFYSLLFFTFLLRFVFVLTAVDTIDGETKCSTIGCLGKRLGPSILGTRLEPTVPQVIYQVLEEPVSQDEIQGGPEVPQTLEEFVAEMKQSRSDAKTFAIKLKSMITLFEQRTRTAKIQEYLYRHVAS</sequence>
<reference evidence="2 3" key="1">
    <citation type="submission" date="2019-09" db="EMBL/GenBank/DDBJ databases">
        <title>A chromosome-level genome assembly of the Chinese tupelo Nyssa sinensis.</title>
        <authorList>
            <person name="Yang X."/>
            <person name="Kang M."/>
            <person name="Yang Y."/>
            <person name="Xiong H."/>
            <person name="Wang M."/>
            <person name="Zhang Z."/>
            <person name="Wang Z."/>
            <person name="Wu H."/>
            <person name="Ma T."/>
            <person name="Liu J."/>
            <person name="Xi Z."/>
        </authorList>
    </citation>
    <scope>NUCLEOTIDE SEQUENCE [LARGE SCALE GENOMIC DNA]</scope>
    <source>
        <strain evidence="2">J267</strain>
        <tissue evidence="2">Leaf</tissue>
    </source>
</reference>
<protein>
    <submittedName>
        <fullName evidence="2">Uncharacterized protein</fullName>
    </submittedName>
</protein>
<evidence type="ECO:0000313" key="3">
    <source>
        <dbReference type="Proteomes" id="UP000325577"/>
    </source>
</evidence>
<evidence type="ECO:0000256" key="1">
    <source>
        <dbReference type="SAM" id="Phobius"/>
    </source>
</evidence>
<name>A0A5J5A335_9ASTE</name>
<feature type="transmembrane region" description="Helical" evidence="1">
    <location>
        <begin position="37"/>
        <end position="58"/>
    </location>
</feature>
<keyword evidence="3" id="KW-1185">Reference proteome</keyword>
<gene>
    <name evidence="2" type="ORF">F0562_010160</name>
</gene>
<dbReference type="Proteomes" id="UP000325577">
    <property type="component" value="Linkage Group LG4"/>
</dbReference>
<keyword evidence="1" id="KW-0472">Membrane</keyword>
<dbReference type="OrthoDB" id="1715574at2759"/>
<keyword evidence="1" id="KW-0812">Transmembrane</keyword>
<accession>A0A5J5A335</accession>